<dbReference type="Pfam" id="PF03713">
    <property type="entry name" value="DUF305"/>
    <property type="match status" value="1"/>
</dbReference>
<name>A0ABY8W6P7_9ACTN</name>
<dbReference type="Proteomes" id="UP001240150">
    <property type="component" value="Chromosome"/>
</dbReference>
<evidence type="ECO:0000259" key="2">
    <source>
        <dbReference type="Pfam" id="PF03713"/>
    </source>
</evidence>
<dbReference type="EMBL" id="CP126980">
    <property type="protein sequence ID" value="WIM93519.1"/>
    <property type="molecule type" value="Genomic_DNA"/>
</dbReference>
<dbReference type="InterPro" id="IPR005183">
    <property type="entry name" value="DUF305_CopM-like"/>
</dbReference>
<dbReference type="RefSeq" id="WP_284914727.1">
    <property type="nucleotide sequence ID" value="NZ_CP126980.1"/>
</dbReference>
<feature type="domain" description="DUF305" evidence="2">
    <location>
        <begin position="36"/>
        <end position="157"/>
    </location>
</feature>
<protein>
    <submittedName>
        <fullName evidence="3">DUF305 domain-containing protein</fullName>
    </submittedName>
</protein>
<feature type="compositionally biased region" description="Polar residues" evidence="1">
    <location>
        <begin position="123"/>
        <end position="134"/>
    </location>
</feature>
<reference evidence="3 4" key="1">
    <citation type="submission" date="2023-06" db="EMBL/GenBank/DDBJ databases">
        <authorList>
            <person name="Yushchuk O."/>
            <person name="Binda E."/>
            <person name="Ruckert-Reed C."/>
            <person name="Fedorenko V."/>
            <person name="Kalinowski J."/>
            <person name="Marinelli F."/>
        </authorList>
    </citation>
    <scope>NUCLEOTIDE SEQUENCE [LARGE SCALE GENOMIC DNA]</scope>
    <source>
        <strain evidence="3 4">NRRL 3884</strain>
    </source>
</reference>
<sequence>MPPSGTGPGAPAAFGGTDLAWLEINIAMDEELLPLLALAPANGASPALKDLAAQVTAFTEEELGTLRQLHDEARLPAENPHEGMPMPGMVTPSLLASATGTRGAGFDALLAKALREHLEQGKQLATSERSAGSESRTKALAARILKSRESALTKLQKYP</sequence>
<dbReference type="InterPro" id="IPR012347">
    <property type="entry name" value="Ferritin-like"/>
</dbReference>
<feature type="region of interest" description="Disordered" evidence="1">
    <location>
        <begin position="120"/>
        <end position="140"/>
    </location>
</feature>
<keyword evidence="4" id="KW-1185">Reference proteome</keyword>
<organism evidence="3 4">
    <name type="scientific">Actinoplanes oblitus</name>
    <dbReference type="NCBI Taxonomy" id="3040509"/>
    <lineage>
        <taxon>Bacteria</taxon>
        <taxon>Bacillati</taxon>
        <taxon>Actinomycetota</taxon>
        <taxon>Actinomycetes</taxon>
        <taxon>Micromonosporales</taxon>
        <taxon>Micromonosporaceae</taxon>
        <taxon>Actinoplanes</taxon>
    </lineage>
</organism>
<evidence type="ECO:0000313" key="4">
    <source>
        <dbReference type="Proteomes" id="UP001240150"/>
    </source>
</evidence>
<proteinExistence type="predicted"/>
<evidence type="ECO:0000313" key="3">
    <source>
        <dbReference type="EMBL" id="WIM93519.1"/>
    </source>
</evidence>
<dbReference type="Gene3D" id="1.20.1260.10">
    <property type="match status" value="1"/>
</dbReference>
<evidence type="ECO:0000256" key="1">
    <source>
        <dbReference type="SAM" id="MobiDB-lite"/>
    </source>
</evidence>
<gene>
    <name evidence="3" type="ORF">ACTOB_005499</name>
</gene>
<accession>A0ABY8W6P7</accession>